<sequence>MANTELANFLLSKVDQLPAVSSLASLWGPDGRLAPDAMDKVSAAISEDAELASQVMSVGGGATLQGAVMALGLKTVESLMVSKIAEDTASSINPETLELMQGNLWRHSKIVGYCCQLLAKEIGYQNTNDAFVSGLFHDIGKAVLNRYAFEEINAVLRVTSAKAKALFTAEDEAFGFNHSYIGSKIVNRWGLPDQIREAVEFHHTPEKATIDVQLTEIVHLGNVLVNWIQMKLGLKSNFYPLRPYILDKFNIPTERLRQIAEEANEIVQSTAT</sequence>
<reference evidence="2 3" key="1">
    <citation type="submission" date="2019-03" db="EMBL/GenBank/DDBJ databases">
        <title>Lake Tanganyika Metagenome-Assembled Genomes (MAGs).</title>
        <authorList>
            <person name="Tran P."/>
        </authorList>
    </citation>
    <scope>NUCLEOTIDE SEQUENCE [LARGE SCALE GENOMIC DNA]</scope>
    <source>
        <strain evidence="2">K_DeepCast_65m_m2_236</strain>
    </source>
</reference>
<protein>
    <submittedName>
        <fullName evidence="2">HDOD domain-containing protein</fullName>
    </submittedName>
</protein>
<dbReference type="PANTHER" id="PTHR33525">
    <property type="match status" value="1"/>
</dbReference>
<dbReference type="InterPro" id="IPR052340">
    <property type="entry name" value="RNase_Y/CdgJ"/>
</dbReference>
<dbReference type="Pfam" id="PF08668">
    <property type="entry name" value="HDOD"/>
    <property type="match status" value="1"/>
</dbReference>
<gene>
    <name evidence="2" type="ORF">FJZ00_13960</name>
</gene>
<dbReference type="PANTHER" id="PTHR33525:SF3">
    <property type="entry name" value="RIBONUCLEASE Y"/>
    <property type="match status" value="1"/>
</dbReference>
<dbReference type="InterPro" id="IPR013976">
    <property type="entry name" value="HDOD"/>
</dbReference>
<dbReference type="EMBL" id="VGJX01000937">
    <property type="protein sequence ID" value="MBM3276254.1"/>
    <property type="molecule type" value="Genomic_DNA"/>
</dbReference>
<name>A0A937X8T7_9BACT</name>
<dbReference type="InterPro" id="IPR003607">
    <property type="entry name" value="HD/PDEase_dom"/>
</dbReference>
<accession>A0A937X8T7</accession>
<dbReference type="InterPro" id="IPR006675">
    <property type="entry name" value="HDIG_dom"/>
</dbReference>
<dbReference type="CDD" id="cd00077">
    <property type="entry name" value="HDc"/>
    <property type="match status" value="1"/>
</dbReference>
<dbReference type="AlphaFoldDB" id="A0A937X8T7"/>
<dbReference type="PROSITE" id="PS51833">
    <property type="entry name" value="HDOD"/>
    <property type="match status" value="1"/>
</dbReference>
<comment type="caution">
    <text evidence="2">The sequence shown here is derived from an EMBL/GenBank/DDBJ whole genome shotgun (WGS) entry which is preliminary data.</text>
</comment>
<dbReference type="NCBIfam" id="TIGR00277">
    <property type="entry name" value="HDIG"/>
    <property type="match status" value="1"/>
</dbReference>
<organism evidence="2 3">
    <name type="scientific">Candidatus Tanganyikabacteria bacterium</name>
    <dbReference type="NCBI Taxonomy" id="2961651"/>
    <lineage>
        <taxon>Bacteria</taxon>
        <taxon>Bacillati</taxon>
        <taxon>Candidatus Sericytochromatia</taxon>
        <taxon>Candidatus Tanganyikabacteria</taxon>
    </lineage>
</organism>
<feature type="domain" description="HDOD" evidence="1">
    <location>
        <begin position="1"/>
        <end position="205"/>
    </location>
</feature>
<dbReference type="SUPFAM" id="SSF109604">
    <property type="entry name" value="HD-domain/PDEase-like"/>
    <property type="match status" value="1"/>
</dbReference>
<dbReference type="Proteomes" id="UP000703893">
    <property type="component" value="Unassembled WGS sequence"/>
</dbReference>
<evidence type="ECO:0000313" key="2">
    <source>
        <dbReference type="EMBL" id="MBM3276254.1"/>
    </source>
</evidence>
<proteinExistence type="predicted"/>
<evidence type="ECO:0000313" key="3">
    <source>
        <dbReference type="Proteomes" id="UP000703893"/>
    </source>
</evidence>
<dbReference type="Gene3D" id="1.10.3210.10">
    <property type="entry name" value="Hypothetical protein af1432"/>
    <property type="match status" value="1"/>
</dbReference>
<evidence type="ECO:0000259" key="1">
    <source>
        <dbReference type="PROSITE" id="PS51833"/>
    </source>
</evidence>